<name>A0A9W9RPR4_9EURO</name>
<reference evidence="2" key="1">
    <citation type="submission" date="2022-11" db="EMBL/GenBank/DDBJ databases">
        <authorList>
            <person name="Petersen C."/>
        </authorList>
    </citation>
    <scope>NUCLEOTIDE SEQUENCE</scope>
    <source>
        <strain evidence="2">IBT 29864</strain>
    </source>
</reference>
<evidence type="ECO:0000313" key="3">
    <source>
        <dbReference type="Proteomes" id="UP001147782"/>
    </source>
</evidence>
<dbReference type="Proteomes" id="UP001147782">
    <property type="component" value="Unassembled WGS sequence"/>
</dbReference>
<dbReference type="PANTHER" id="PTHR43111:SF1">
    <property type="entry name" value="ALDEHYDE DEHYDROGENASE B-RELATED"/>
    <property type="match status" value="1"/>
</dbReference>
<dbReference type="Gene3D" id="3.40.605.10">
    <property type="entry name" value="Aldehyde Dehydrogenase, Chain A, domain 1"/>
    <property type="match status" value="1"/>
</dbReference>
<gene>
    <name evidence="2" type="ORF">N7496_009574</name>
</gene>
<dbReference type="InterPro" id="IPR016163">
    <property type="entry name" value="Ald_DH_C"/>
</dbReference>
<feature type="transmembrane region" description="Helical" evidence="1">
    <location>
        <begin position="447"/>
        <end position="469"/>
    </location>
</feature>
<keyword evidence="1" id="KW-1133">Transmembrane helix</keyword>
<reference evidence="2" key="2">
    <citation type="journal article" date="2023" name="IMA Fungus">
        <title>Comparative genomic study of the Penicillium genus elucidates a diverse pangenome and 15 lateral gene transfer events.</title>
        <authorList>
            <person name="Petersen C."/>
            <person name="Sorensen T."/>
            <person name="Nielsen M.R."/>
            <person name="Sondergaard T.E."/>
            <person name="Sorensen J.L."/>
            <person name="Fitzpatrick D.A."/>
            <person name="Frisvad J.C."/>
            <person name="Nielsen K.L."/>
        </authorList>
    </citation>
    <scope>NUCLEOTIDE SEQUENCE</scope>
    <source>
        <strain evidence="2">IBT 29864</strain>
    </source>
</reference>
<protein>
    <recommendedName>
        <fullName evidence="4">Aldehyde dehydrogenase domain-containing protein</fullName>
    </recommendedName>
</protein>
<dbReference type="GeneID" id="81441667"/>
<keyword evidence="1" id="KW-0472">Membrane</keyword>
<comment type="caution">
    <text evidence="2">The sequence shown here is derived from an EMBL/GenBank/DDBJ whole genome shotgun (WGS) entry which is preliminary data.</text>
</comment>
<dbReference type="InterPro" id="IPR016161">
    <property type="entry name" value="Ald_DH/histidinol_DH"/>
</dbReference>
<organism evidence="2 3">
    <name type="scientific">Penicillium cataractarum</name>
    <dbReference type="NCBI Taxonomy" id="2100454"/>
    <lineage>
        <taxon>Eukaryota</taxon>
        <taxon>Fungi</taxon>
        <taxon>Dikarya</taxon>
        <taxon>Ascomycota</taxon>
        <taxon>Pezizomycotina</taxon>
        <taxon>Eurotiomycetes</taxon>
        <taxon>Eurotiomycetidae</taxon>
        <taxon>Eurotiales</taxon>
        <taxon>Aspergillaceae</taxon>
        <taxon>Penicillium</taxon>
    </lineage>
</organism>
<dbReference type="EMBL" id="JAPZBS010000008">
    <property type="protein sequence ID" value="KAJ5363861.1"/>
    <property type="molecule type" value="Genomic_DNA"/>
</dbReference>
<evidence type="ECO:0008006" key="4">
    <source>
        <dbReference type="Google" id="ProtNLM"/>
    </source>
</evidence>
<keyword evidence="3" id="KW-1185">Reference proteome</keyword>
<evidence type="ECO:0000313" key="2">
    <source>
        <dbReference type="EMBL" id="KAJ5363861.1"/>
    </source>
</evidence>
<keyword evidence="1" id="KW-0812">Transmembrane</keyword>
<dbReference type="Gene3D" id="3.40.309.10">
    <property type="entry name" value="Aldehyde Dehydrogenase, Chain A, domain 2"/>
    <property type="match status" value="1"/>
</dbReference>
<dbReference type="OrthoDB" id="5596991at2759"/>
<dbReference type="AlphaFoldDB" id="A0A9W9RPR4"/>
<dbReference type="RefSeq" id="XP_056551488.1">
    <property type="nucleotide sequence ID" value="XM_056702488.1"/>
</dbReference>
<evidence type="ECO:0000256" key="1">
    <source>
        <dbReference type="SAM" id="Phobius"/>
    </source>
</evidence>
<dbReference type="SUPFAM" id="SSF53720">
    <property type="entry name" value="ALDH-like"/>
    <property type="match status" value="1"/>
</dbReference>
<dbReference type="GO" id="GO:0016620">
    <property type="term" value="F:oxidoreductase activity, acting on the aldehyde or oxo group of donors, NAD or NADP as acceptor"/>
    <property type="evidence" value="ECO:0007669"/>
    <property type="project" value="InterPro"/>
</dbReference>
<dbReference type="InterPro" id="IPR016162">
    <property type="entry name" value="Ald_DH_N"/>
</dbReference>
<accession>A0A9W9RPR4</accession>
<dbReference type="PANTHER" id="PTHR43111">
    <property type="entry name" value="ALDEHYDE DEHYDROGENASE B-RELATED"/>
    <property type="match status" value="1"/>
</dbReference>
<sequence length="484" mass="53025">MWSSDSHLKRVCAAAADGRTSNVRFIQSQLKVLHQSILDSREEILEVIASNPLTTGTEAEVEFSIAIATVRKHYESINFDKAIADEYKIARGENNTERRVGHGVVVVRPTAHTRFYSIISAVACALAAGNTFVVECGKHDVDNLIPSLFQPLDWELYGLVQGPVTDLEILPRALIIDQTGTTEASNSVRSLPNLRSVAVIDRTADVEKAAQQILSAHLAFSGQSPHAPDLIVVNEWVKSKFIDTMTRERLSGGREVNSIQADSKDAAWKKVVAEAESDGEATLIKKEGLYMIDVHQKSSHLVNQRGEGRYLTLLTVASLADAVLTLSNIPEYLVAYHFAEPAAGKFLSQQINSHWSFINHIPAQLLVGPALPLKQGNFSLDLRYTKEMLSKARPEVIEPIETSVIGLEDLSNPMSKTLQILRKREAQPLRETGQGPGTAIGFFEQGIIVGALFIVLPVVSVVGYSGWVLTRKVFLHFAAGSFGL</sequence>
<proteinExistence type="predicted"/>